<feature type="region of interest" description="Disordered" evidence="1">
    <location>
        <begin position="1"/>
        <end position="21"/>
    </location>
</feature>
<protein>
    <submittedName>
        <fullName evidence="2">Uncharacterized protein</fullName>
    </submittedName>
</protein>
<reference evidence="2 3" key="1">
    <citation type="submission" date="2018-11" db="EMBL/GenBank/DDBJ databases">
        <title>Sequencing the genomes of 1000 actinobacteria strains.</title>
        <authorList>
            <person name="Klenk H.-P."/>
        </authorList>
    </citation>
    <scope>NUCLEOTIDE SEQUENCE [LARGE SCALE GENOMIC DNA]</scope>
    <source>
        <strain evidence="2 3">DSM 44254</strain>
    </source>
</reference>
<sequence length="296" mass="31061">MDDPEGWRTEPLAGGGPDREPPRWLRLARSLAESRGVRALGAAVTCAVVAGLAFRVLDVPDRPTEQERPTGPVAKLSPGVGRLWHGDTWYASDTLVPDLDGIPPTADPAARALAILGHAAPGARTASLFTLLALDAPIRVEGVRVDHLRCEAPVAGTLLVTHAGGAGTGEPVVGLTVDLDAPEPSATRLDSPGTPFPGLPLDAFQAHRFEVVFTSARHCRFLARLVVSSRGRTSALDLSSETRPEAAAPIGFEVTGPAARYENAYAVVGEGEKARIARRDPRTITVADGDLVLPAP</sequence>
<dbReference type="Proteomes" id="UP000272400">
    <property type="component" value="Unassembled WGS sequence"/>
</dbReference>
<name>A0A3N1D3P3_9ACTN</name>
<comment type="caution">
    <text evidence="2">The sequence shown here is derived from an EMBL/GenBank/DDBJ whole genome shotgun (WGS) entry which is preliminary data.</text>
</comment>
<dbReference type="RefSeq" id="WP_123667414.1">
    <property type="nucleotide sequence ID" value="NZ_RJKE01000001.1"/>
</dbReference>
<dbReference type="AlphaFoldDB" id="A0A3N1D3P3"/>
<gene>
    <name evidence="2" type="ORF">EDD29_5805</name>
</gene>
<evidence type="ECO:0000256" key="1">
    <source>
        <dbReference type="SAM" id="MobiDB-lite"/>
    </source>
</evidence>
<evidence type="ECO:0000313" key="2">
    <source>
        <dbReference type="EMBL" id="ROO88145.1"/>
    </source>
</evidence>
<accession>A0A3N1D3P3</accession>
<proteinExistence type="predicted"/>
<dbReference type="EMBL" id="RJKE01000001">
    <property type="protein sequence ID" value="ROO88145.1"/>
    <property type="molecule type" value="Genomic_DNA"/>
</dbReference>
<organism evidence="2 3">
    <name type="scientific">Actinocorallia herbida</name>
    <dbReference type="NCBI Taxonomy" id="58109"/>
    <lineage>
        <taxon>Bacteria</taxon>
        <taxon>Bacillati</taxon>
        <taxon>Actinomycetota</taxon>
        <taxon>Actinomycetes</taxon>
        <taxon>Streptosporangiales</taxon>
        <taxon>Thermomonosporaceae</taxon>
        <taxon>Actinocorallia</taxon>
    </lineage>
</organism>
<evidence type="ECO:0000313" key="3">
    <source>
        <dbReference type="Proteomes" id="UP000272400"/>
    </source>
</evidence>
<keyword evidence="3" id="KW-1185">Reference proteome</keyword>